<evidence type="ECO:0000313" key="1">
    <source>
        <dbReference type="EMBL" id="MYM81140.1"/>
    </source>
</evidence>
<evidence type="ECO:0000313" key="2">
    <source>
        <dbReference type="Proteomes" id="UP000474565"/>
    </source>
</evidence>
<proteinExistence type="predicted"/>
<dbReference type="Proteomes" id="UP000474565">
    <property type="component" value="Unassembled WGS sequence"/>
</dbReference>
<accession>A0A6L8ME46</accession>
<dbReference type="EMBL" id="WWCP01000002">
    <property type="protein sequence ID" value="MYM81140.1"/>
    <property type="molecule type" value="Genomic_DNA"/>
</dbReference>
<sequence length="170" mass="18426">MGHIVDQDEEAYLAISTKRDQLRSTLTSAEKLLAERDKTIAALERQEGTIAKIMNDLLVGNQSAWIEWQHGKGAEAAMEWVENSLAGCGTPAEDAPWSKDAQAWYSANKADPFPTCFCGRPSNHLWMGKGFYSDAHYDQARAKAAAEATGKTGLPIFDGSSPDTEGGSCD</sequence>
<protein>
    <submittedName>
        <fullName evidence="1">Uncharacterized protein</fullName>
    </submittedName>
</protein>
<name>A0A6L8ME46_9BURK</name>
<dbReference type="AlphaFoldDB" id="A0A6L8ME46"/>
<organism evidence="1 2">
    <name type="scientific">Duganella lactea</name>
    <dbReference type="NCBI Taxonomy" id="2692173"/>
    <lineage>
        <taxon>Bacteria</taxon>
        <taxon>Pseudomonadati</taxon>
        <taxon>Pseudomonadota</taxon>
        <taxon>Betaproteobacteria</taxon>
        <taxon>Burkholderiales</taxon>
        <taxon>Oxalobacteraceae</taxon>
        <taxon>Telluria group</taxon>
        <taxon>Duganella</taxon>
    </lineage>
</organism>
<reference evidence="1 2" key="1">
    <citation type="submission" date="2019-12" db="EMBL/GenBank/DDBJ databases">
        <title>Novel species isolated from a subtropical stream in China.</title>
        <authorList>
            <person name="Lu H."/>
        </authorList>
    </citation>
    <scope>NUCLEOTIDE SEQUENCE [LARGE SCALE GENOMIC DNA]</scope>
    <source>
        <strain evidence="1 2">FT50W</strain>
    </source>
</reference>
<gene>
    <name evidence="1" type="ORF">GTP44_04095</name>
</gene>
<comment type="caution">
    <text evidence="1">The sequence shown here is derived from an EMBL/GenBank/DDBJ whole genome shotgun (WGS) entry which is preliminary data.</text>
</comment>